<dbReference type="Pfam" id="PF04168">
    <property type="entry name" value="Alpha-E"/>
    <property type="match status" value="1"/>
</dbReference>
<keyword evidence="5" id="KW-1185">Reference proteome</keyword>
<evidence type="ECO:0000313" key="5">
    <source>
        <dbReference type="Proteomes" id="UP000317238"/>
    </source>
</evidence>
<gene>
    <name evidence="4" type="ORF">Pan14r_53420</name>
</gene>
<reference evidence="4 5" key="1">
    <citation type="submission" date="2019-02" db="EMBL/GenBank/DDBJ databases">
        <title>Deep-cultivation of Planctomycetes and their phenomic and genomic characterization uncovers novel biology.</title>
        <authorList>
            <person name="Wiegand S."/>
            <person name="Jogler M."/>
            <person name="Boedeker C."/>
            <person name="Pinto D."/>
            <person name="Vollmers J."/>
            <person name="Rivas-Marin E."/>
            <person name="Kohn T."/>
            <person name="Peeters S.H."/>
            <person name="Heuer A."/>
            <person name="Rast P."/>
            <person name="Oberbeckmann S."/>
            <person name="Bunk B."/>
            <person name="Jeske O."/>
            <person name="Meyerdierks A."/>
            <person name="Storesund J.E."/>
            <person name="Kallscheuer N."/>
            <person name="Luecker S."/>
            <person name="Lage O.M."/>
            <person name="Pohl T."/>
            <person name="Merkel B.J."/>
            <person name="Hornburger P."/>
            <person name="Mueller R.-W."/>
            <person name="Bruemmer F."/>
            <person name="Labrenz M."/>
            <person name="Spormann A.M."/>
            <person name="Op Den Camp H."/>
            <person name="Overmann J."/>
            <person name="Amann R."/>
            <person name="Jetten M.S.M."/>
            <person name="Mascher T."/>
            <person name="Medema M.H."/>
            <person name="Devos D.P."/>
            <person name="Kaster A.-K."/>
            <person name="Ovreas L."/>
            <person name="Rohde M."/>
            <person name="Galperin M.Y."/>
            <person name="Jogler C."/>
        </authorList>
    </citation>
    <scope>NUCLEOTIDE SEQUENCE [LARGE SCALE GENOMIC DNA]</scope>
    <source>
        <strain evidence="4 5">Pan14r</strain>
    </source>
</reference>
<sequence>MELQATGPLNLADYLPGGALFDGCKSADGSVRRGWQPIVDWSTQIGPAGLDKRTSQLEMMIRDSGATFRSAAETASVTTDGERSPGRPWKLATVPHAIDASSWSFVEVGLQQRARLLEAVLDDLLGPQTLIRQRILPPELLWKNPSFRRVYHGLPVAVDDTGQAQRLIVTGTDLARGVDGSWWVVGDRTRAPSGLGYLLENRVVTSQTLSNLIRQCNVRRVAAFFVKLRSRLQSLAPRMHENPRIALLTPGEKSYRYFEDAYLARYLGYMLVQGSDLAVRGDRLNFRTLGGLVPIEVVWRHVSDRQCDPLELDPHSAQGVTGLLRMVRRGSVAIGNAIGSALVQMPALLPFLPAACKHLLGEDLKLPSIDTYWCGGLKEREHVLANLDQFMIRPAFVIDREPPQFAGSLSSDQKAELASRIRANPAAFVAQQTMNHATTPVWHEGRFRSWHFSLRSFQILDGDQVEVLPGGLARADPEENRMFRSPTSGQLTMDCWVVDEQPAAWDVSLLPDPNSPLELQRGGSDLSSRVAEHLFWLGRYVERCESIARLLRTTLRRLAGEGSTSRQSEIPQLIAALAGIGQIEPDYAIDELGGSFPSLETVLPESVFDTIQPEGLQSAAKLVVSNATAVRDRLSTDAYRVLKRVAEELSRRPSRATSDIGFVIEKLNRLLVDLLAFAGLSSDSMTRTHAWRFLQLGRRIERTNQTIELISAGLVSTIKNERNVFEAVLEASDSLMTYHARYMNLVRPIPVIDLLVTDDSNPRSLAFQLKDIDRFVSELPRDPNSTSLRDDQLQAKSLLHEVEMANPNALGVSNGQRREQLEVLLQRISEGLPRLSDAIAAQYFFHTATTQELTGIRYRDRSDTPEENTESGSADASATDSQPDATPDQASQSQSQSQSSTTRGTSQP</sequence>
<dbReference type="PANTHER" id="PTHR34595">
    <property type="entry name" value="BLR5612 PROTEIN"/>
    <property type="match status" value="1"/>
</dbReference>
<dbReference type="InterPro" id="IPR051680">
    <property type="entry name" value="ATP-dep_Glu-Cys_Ligase-2"/>
</dbReference>
<dbReference type="Gene3D" id="3.40.50.11290">
    <property type="match status" value="1"/>
</dbReference>
<dbReference type="AlphaFoldDB" id="A0A5C5XVZ6"/>
<comment type="caution">
    <text evidence="4">The sequence shown here is derived from an EMBL/GenBank/DDBJ whole genome shotgun (WGS) entry which is preliminary data.</text>
</comment>
<dbReference type="InterPro" id="IPR007296">
    <property type="entry name" value="DUF403"/>
</dbReference>
<feature type="domain" description="DUF403" evidence="2">
    <location>
        <begin position="526"/>
        <end position="844"/>
    </location>
</feature>
<evidence type="ECO:0000256" key="1">
    <source>
        <dbReference type="SAM" id="MobiDB-lite"/>
    </source>
</evidence>
<proteinExistence type="predicted"/>
<dbReference type="Gene3D" id="3.30.1490.270">
    <property type="match status" value="1"/>
</dbReference>
<dbReference type="Pfam" id="PF14403">
    <property type="entry name" value="CP_ATPgrasp_2"/>
    <property type="match status" value="1"/>
</dbReference>
<feature type="domain" description="Circularly permuted ATP-grasp type 2" evidence="3">
    <location>
        <begin position="95"/>
        <end position="474"/>
    </location>
</feature>
<accession>A0A5C5XVZ6</accession>
<feature type="compositionally biased region" description="Polar residues" evidence="1">
    <location>
        <begin position="870"/>
        <end position="884"/>
    </location>
</feature>
<feature type="compositionally biased region" description="Low complexity" evidence="1">
    <location>
        <begin position="889"/>
        <end position="908"/>
    </location>
</feature>
<evidence type="ECO:0000259" key="3">
    <source>
        <dbReference type="Pfam" id="PF14403"/>
    </source>
</evidence>
<name>A0A5C5XVZ6_9PLAN</name>
<organism evidence="4 5">
    <name type="scientific">Crateriforma conspicua</name>
    <dbReference type="NCBI Taxonomy" id="2527996"/>
    <lineage>
        <taxon>Bacteria</taxon>
        <taxon>Pseudomonadati</taxon>
        <taxon>Planctomycetota</taxon>
        <taxon>Planctomycetia</taxon>
        <taxon>Planctomycetales</taxon>
        <taxon>Planctomycetaceae</taxon>
        <taxon>Crateriforma</taxon>
    </lineage>
</organism>
<dbReference type="PANTHER" id="PTHR34595:SF2">
    <property type="entry name" value="BLR2978 PROTEIN"/>
    <property type="match status" value="1"/>
</dbReference>
<evidence type="ECO:0000259" key="2">
    <source>
        <dbReference type="Pfam" id="PF04168"/>
    </source>
</evidence>
<feature type="region of interest" description="Disordered" evidence="1">
    <location>
        <begin position="855"/>
        <end position="908"/>
    </location>
</feature>
<dbReference type="SUPFAM" id="SSF56059">
    <property type="entry name" value="Glutathione synthetase ATP-binding domain-like"/>
    <property type="match status" value="1"/>
</dbReference>
<dbReference type="Proteomes" id="UP000317238">
    <property type="component" value="Unassembled WGS sequence"/>
</dbReference>
<dbReference type="EMBL" id="SJPL01000002">
    <property type="protein sequence ID" value="TWT65792.1"/>
    <property type="molecule type" value="Genomic_DNA"/>
</dbReference>
<dbReference type="InterPro" id="IPR025841">
    <property type="entry name" value="CP_ATPgrasp_2"/>
</dbReference>
<protein>
    <submittedName>
        <fullName evidence="4">Uncharacterized protein</fullName>
    </submittedName>
</protein>
<evidence type="ECO:0000313" key="4">
    <source>
        <dbReference type="EMBL" id="TWT65792.1"/>
    </source>
</evidence>